<name>A0A8J2Q1F2_9HEXA</name>
<feature type="transmembrane region" description="Helical" evidence="1">
    <location>
        <begin position="115"/>
        <end position="138"/>
    </location>
</feature>
<keyword evidence="1" id="KW-0812">Transmembrane</keyword>
<gene>
    <name evidence="2" type="ORF">AFUS01_LOCUS45889</name>
</gene>
<keyword evidence="1" id="KW-1133">Transmembrane helix</keyword>
<sequence>MTVSMPGYSNEPAKPWKLRSIEMTLDTDLFDGTMHTGDEDKDRGKCIPCCDFPLRWFSLGVALTELFVSLSSAIYTTYGIFHYANYDSEILLHDELYVEARKHYAGKFSNVPMGFIYWDLSLFTVESALAVYLLYGLAKVQVCFSKHG</sequence>
<keyword evidence="1" id="KW-0472">Membrane</keyword>
<organism evidence="2 3">
    <name type="scientific">Allacma fusca</name>
    <dbReference type="NCBI Taxonomy" id="39272"/>
    <lineage>
        <taxon>Eukaryota</taxon>
        <taxon>Metazoa</taxon>
        <taxon>Ecdysozoa</taxon>
        <taxon>Arthropoda</taxon>
        <taxon>Hexapoda</taxon>
        <taxon>Collembola</taxon>
        <taxon>Symphypleona</taxon>
        <taxon>Sminthuridae</taxon>
        <taxon>Allacma</taxon>
    </lineage>
</organism>
<dbReference type="AlphaFoldDB" id="A0A8J2Q1F2"/>
<reference evidence="2" key="1">
    <citation type="submission" date="2021-06" db="EMBL/GenBank/DDBJ databases">
        <authorList>
            <person name="Hodson N. C."/>
            <person name="Mongue J. A."/>
            <person name="Jaron S. K."/>
        </authorList>
    </citation>
    <scope>NUCLEOTIDE SEQUENCE</scope>
</reference>
<evidence type="ECO:0000256" key="1">
    <source>
        <dbReference type="SAM" id="Phobius"/>
    </source>
</evidence>
<dbReference type="Proteomes" id="UP000708208">
    <property type="component" value="Unassembled WGS sequence"/>
</dbReference>
<accession>A0A8J2Q1F2</accession>
<keyword evidence="3" id="KW-1185">Reference proteome</keyword>
<protein>
    <submittedName>
        <fullName evidence="2">Uncharacterized protein</fullName>
    </submittedName>
</protein>
<dbReference type="EMBL" id="CAJVCH010571120">
    <property type="protein sequence ID" value="CAG7836667.1"/>
    <property type="molecule type" value="Genomic_DNA"/>
</dbReference>
<proteinExistence type="predicted"/>
<evidence type="ECO:0000313" key="3">
    <source>
        <dbReference type="Proteomes" id="UP000708208"/>
    </source>
</evidence>
<comment type="caution">
    <text evidence="2">The sequence shown here is derived from an EMBL/GenBank/DDBJ whole genome shotgun (WGS) entry which is preliminary data.</text>
</comment>
<evidence type="ECO:0000313" key="2">
    <source>
        <dbReference type="EMBL" id="CAG7836667.1"/>
    </source>
</evidence>